<dbReference type="OrthoDB" id="945079at2759"/>
<proteinExistence type="predicted"/>
<dbReference type="AlphaFoldDB" id="A0A7J9KJ86"/>
<dbReference type="EMBL" id="JABFAF010000001">
    <property type="protein sequence ID" value="MBA0846518.1"/>
    <property type="molecule type" value="Genomic_DNA"/>
</dbReference>
<protein>
    <submittedName>
        <fullName evidence="1">Uncharacterized protein</fullName>
    </submittedName>
</protein>
<name>A0A7J9KJ86_GOSSC</name>
<feature type="non-terminal residue" evidence="1">
    <location>
        <position position="124"/>
    </location>
</feature>
<keyword evidence="2" id="KW-1185">Reference proteome</keyword>
<gene>
    <name evidence="1" type="ORF">Goshw_003309</name>
</gene>
<evidence type="ECO:0000313" key="2">
    <source>
        <dbReference type="Proteomes" id="UP000593576"/>
    </source>
</evidence>
<sequence length="124" mass="13745">MACLLQAYSADPLKQIFGSTEYPITGVFHSGLKQRYLGISIPFPFHRLPIHCHMNPILPSQILTSKTLKRQPFHASFDSGIPPLHPSCVPSGGIKVAWDEIESNNQSAWEGDEWALVGSACERE</sequence>
<evidence type="ECO:0000313" key="1">
    <source>
        <dbReference type="EMBL" id="MBA0846518.1"/>
    </source>
</evidence>
<accession>A0A7J9KJ86</accession>
<reference evidence="1 2" key="1">
    <citation type="journal article" date="2019" name="Genome Biol. Evol.">
        <title>Insights into the evolution of the New World diploid cottons (Gossypium, subgenus Houzingenia) based on genome sequencing.</title>
        <authorList>
            <person name="Grover C.E."/>
            <person name="Arick M.A. 2nd"/>
            <person name="Thrash A."/>
            <person name="Conover J.L."/>
            <person name="Sanders W.S."/>
            <person name="Peterson D.G."/>
            <person name="Frelichowski J.E."/>
            <person name="Scheffler J.A."/>
            <person name="Scheffler B.E."/>
            <person name="Wendel J.F."/>
        </authorList>
    </citation>
    <scope>NUCLEOTIDE SEQUENCE [LARGE SCALE GENOMIC DNA]</scope>
    <source>
        <strain evidence="1">1</strain>
        <tissue evidence="1">Leaf</tissue>
    </source>
</reference>
<organism evidence="1 2">
    <name type="scientific">Gossypium schwendimanii</name>
    <name type="common">Cotton</name>
    <dbReference type="NCBI Taxonomy" id="34291"/>
    <lineage>
        <taxon>Eukaryota</taxon>
        <taxon>Viridiplantae</taxon>
        <taxon>Streptophyta</taxon>
        <taxon>Embryophyta</taxon>
        <taxon>Tracheophyta</taxon>
        <taxon>Spermatophyta</taxon>
        <taxon>Magnoliopsida</taxon>
        <taxon>eudicotyledons</taxon>
        <taxon>Gunneridae</taxon>
        <taxon>Pentapetalae</taxon>
        <taxon>rosids</taxon>
        <taxon>malvids</taxon>
        <taxon>Malvales</taxon>
        <taxon>Malvaceae</taxon>
        <taxon>Malvoideae</taxon>
        <taxon>Gossypium</taxon>
    </lineage>
</organism>
<dbReference type="Proteomes" id="UP000593576">
    <property type="component" value="Unassembled WGS sequence"/>
</dbReference>
<comment type="caution">
    <text evidence="1">The sequence shown here is derived from an EMBL/GenBank/DDBJ whole genome shotgun (WGS) entry which is preliminary data.</text>
</comment>